<dbReference type="Pfam" id="PF00650">
    <property type="entry name" value="CRAL_TRIO"/>
    <property type="match status" value="1"/>
</dbReference>
<organism evidence="2 3">
    <name type="scientific">Rhynocoris fuscipes</name>
    <dbReference type="NCBI Taxonomy" id="488301"/>
    <lineage>
        <taxon>Eukaryota</taxon>
        <taxon>Metazoa</taxon>
        <taxon>Ecdysozoa</taxon>
        <taxon>Arthropoda</taxon>
        <taxon>Hexapoda</taxon>
        <taxon>Insecta</taxon>
        <taxon>Pterygota</taxon>
        <taxon>Neoptera</taxon>
        <taxon>Paraneoptera</taxon>
        <taxon>Hemiptera</taxon>
        <taxon>Heteroptera</taxon>
        <taxon>Panheteroptera</taxon>
        <taxon>Cimicomorpha</taxon>
        <taxon>Reduviidae</taxon>
        <taxon>Harpactorinae</taxon>
        <taxon>Harpactorini</taxon>
        <taxon>Rhynocoris</taxon>
    </lineage>
</organism>
<keyword evidence="3" id="KW-1185">Reference proteome</keyword>
<name>A0AAW1DIF4_9HEMI</name>
<comment type="caution">
    <text evidence="2">The sequence shown here is derived from an EMBL/GenBank/DDBJ whole genome shotgun (WGS) entry which is preliminary data.</text>
</comment>
<reference evidence="2 3" key="1">
    <citation type="submission" date="2022-12" db="EMBL/GenBank/DDBJ databases">
        <title>Chromosome-level genome assembly of true bugs.</title>
        <authorList>
            <person name="Ma L."/>
            <person name="Li H."/>
        </authorList>
    </citation>
    <scope>NUCLEOTIDE SEQUENCE [LARGE SCALE GENOMIC DNA]</scope>
    <source>
        <strain evidence="2">Lab_2022b</strain>
    </source>
</reference>
<dbReference type="InterPro" id="IPR036865">
    <property type="entry name" value="CRAL-TRIO_dom_sf"/>
</dbReference>
<dbReference type="PRINTS" id="PR00180">
    <property type="entry name" value="CRETINALDHBP"/>
</dbReference>
<dbReference type="EMBL" id="JAPXFL010000002">
    <property type="protein sequence ID" value="KAK9510182.1"/>
    <property type="molecule type" value="Genomic_DNA"/>
</dbReference>
<evidence type="ECO:0000313" key="2">
    <source>
        <dbReference type="EMBL" id="KAK9510182.1"/>
    </source>
</evidence>
<dbReference type="PANTHER" id="PTHR10174">
    <property type="entry name" value="ALPHA-TOCOPHEROL TRANSFER PROTEIN-RELATED"/>
    <property type="match status" value="1"/>
</dbReference>
<gene>
    <name evidence="2" type="ORF">O3M35_005023</name>
</gene>
<dbReference type="SUPFAM" id="SSF52087">
    <property type="entry name" value="CRAL/TRIO domain"/>
    <property type="match status" value="1"/>
</dbReference>
<evidence type="ECO:0000313" key="3">
    <source>
        <dbReference type="Proteomes" id="UP001461498"/>
    </source>
</evidence>
<dbReference type="Gene3D" id="3.40.525.10">
    <property type="entry name" value="CRAL-TRIO lipid binding domain"/>
    <property type="match status" value="1"/>
</dbReference>
<dbReference type="Proteomes" id="UP001461498">
    <property type="component" value="Unassembled WGS sequence"/>
</dbReference>
<dbReference type="AlphaFoldDB" id="A0AAW1DIF4"/>
<dbReference type="PANTHER" id="PTHR10174:SF230">
    <property type="entry name" value="ALPHA-TOCOPHEROL TRANSFER PROTEIN-LIKE"/>
    <property type="match status" value="1"/>
</dbReference>
<dbReference type="InterPro" id="IPR001251">
    <property type="entry name" value="CRAL-TRIO_dom"/>
</dbReference>
<proteinExistence type="predicted"/>
<dbReference type="SMART" id="SM00516">
    <property type="entry name" value="SEC14"/>
    <property type="match status" value="1"/>
</dbReference>
<feature type="domain" description="CRAL-TRIO" evidence="1">
    <location>
        <begin position="162"/>
        <end position="268"/>
    </location>
</feature>
<dbReference type="GO" id="GO:0016020">
    <property type="term" value="C:membrane"/>
    <property type="evidence" value="ECO:0007669"/>
    <property type="project" value="TreeGrafter"/>
</dbReference>
<evidence type="ECO:0000259" key="1">
    <source>
        <dbReference type="PROSITE" id="PS50191"/>
    </source>
</evidence>
<protein>
    <recommendedName>
        <fullName evidence="1">CRAL-TRIO domain-containing protein</fullName>
    </recommendedName>
</protein>
<dbReference type="SUPFAM" id="SSF46938">
    <property type="entry name" value="CRAL/TRIO N-terminal domain"/>
    <property type="match status" value="1"/>
</dbReference>
<dbReference type="InterPro" id="IPR036273">
    <property type="entry name" value="CRAL/TRIO_N_dom_sf"/>
</dbReference>
<sequence length="325" mass="37958">MAALMTEYGRMFVEENPTNDQINEKILRDINYSKKQLESDFAHVKEWLKKQHHLPACRLKESDFFITSYLSGCKGSLETVKRKLDAYYTLRGKTEVYSNRNILDEEYRKGCDICKTAILPKYSENGECVHVSKLYSQEIYPSLAINNIKRTINGIEMGLRMQPYIRPCIVIIDLANYTPSHAALFSPAPYKDYLHLIQNVFPVRLRKIIVINIPTFMEIIINTFIKPFLTKKLRERFIVSSEGWEIVSKYVDKSLLPKDCGGDLRYTLKEVNDAANEYEIAYRDWWINELSEQTDESKRINTDYNHKEDDSYFGVQGTLKKLVID</sequence>
<dbReference type="GO" id="GO:1902936">
    <property type="term" value="F:phosphatidylinositol bisphosphate binding"/>
    <property type="evidence" value="ECO:0007669"/>
    <property type="project" value="TreeGrafter"/>
</dbReference>
<accession>A0AAW1DIF4</accession>
<dbReference type="CDD" id="cd00170">
    <property type="entry name" value="SEC14"/>
    <property type="match status" value="1"/>
</dbReference>
<dbReference type="PROSITE" id="PS50191">
    <property type="entry name" value="CRAL_TRIO"/>
    <property type="match status" value="1"/>
</dbReference>